<reference evidence="7 8" key="1">
    <citation type="journal article" date="2011" name="J. Gen. Appl. Microbiol.">
        <title>Draft genome sequencing of the enigmatic yeast Saitoella complicata.</title>
        <authorList>
            <person name="Nishida H."/>
            <person name="Hamamoto M."/>
            <person name="Sugiyama J."/>
        </authorList>
    </citation>
    <scope>NUCLEOTIDE SEQUENCE [LARGE SCALE GENOMIC DNA]</scope>
    <source>
        <strain evidence="7 8">NRRL Y-17804</strain>
    </source>
</reference>
<evidence type="ECO:0000256" key="5">
    <source>
        <dbReference type="PROSITE-ProRule" id="PRU00376"/>
    </source>
</evidence>
<dbReference type="PANTHER" id="PTHR47573:SF1">
    <property type="entry name" value="PROTEIN AF-9 HOMOLOG"/>
    <property type="match status" value="1"/>
</dbReference>
<evidence type="ECO:0000313" key="7">
    <source>
        <dbReference type="EMBL" id="GAO52173.1"/>
    </source>
</evidence>
<feature type="domain" description="YEATS" evidence="6">
    <location>
        <begin position="165"/>
        <end position="322"/>
    </location>
</feature>
<dbReference type="InterPro" id="IPR055129">
    <property type="entry name" value="YEATS_dom"/>
</dbReference>
<dbReference type="InterPro" id="IPR005033">
    <property type="entry name" value="YEATS"/>
</dbReference>
<evidence type="ECO:0000256" key="2">
    <source>
        <dbReference type="ARBA" id="ARBA00023015"/>
    </source>
</evidence>
<evidence type="ECO:0000256" key="1">
    <source>
        <dbReference type="ARBA" id="ARBA00022408"/>
    </source>
</evidence>
<keyword evidence="4 5" id="KW-0539">Nucleus</keyword>
<protein>
    <recommendedName>
        <fullName evidence="1">Protein AF-9 homolog</fullName>
    </recommendedName>
</protein>
<accession>A0A0E9NQU9</accession>
<evidence type="ECO:0000313" key="8">
    <source>
        <dbReference type="Proteomes" id="UP000033140"/>
    </source>
</evidence>
<dbReference type="Gene3D" id="2.60.40.1970">
    <property type="entry name" value="YEATS domain"/>
    <property type="match status" value="1"/>
</dbReference>
<keyword evidence="8" id="KW-1185">Reference proteome</keyword>
<reference evidence="7 8" key="3">
    <citation type="journal article" date="2015" name="Genome Announc.">
        <title>Draft Genome Sequence of the Archiascomycetous Yeast Saitoella complicata.</title>
        <authorList>
            <person name="Yamauchi K."/>
            <person name="Kondo S."/>
            <person name="Hamamoto M."/>
            <person name="Takahashi Y."/>
            <person name="Ogura Y."/>
            <person name="Hayashi T."/>
            <person name="Nishida H."/>
        </authorList>
    </citation>
    <scope>NUCLEOTIDE SEQUENCE [LARGE SCALE GENOMIC DNA]</scope>
    <source>
        <strain evidence="7 8">NRRL Y-17804</strain>
    </source>
</reference>
<evidence type="ECO:0000256" key="4">
    <source>
        <dbReference type="ARBA" id="ARBA00023242"/>
    </source>
</evidence>
<gene>
    <name evidence="7" type="ORF">G7K_6256-t1</name>
</gene>
<proteinExistence type="predicted"/>
<dbReference type="CDD" id="cd16908">
    <property type="entry name" value="YEATS_Yaf9_like"/>
    <property type="match status" value="1"/>
</dbReference>
<name>A0A0E9NQU9_SAICN</name>
<dbReference type="GO" id="GO:0005634">
    <property type="term" value="C:nucleus"/>
    <property type="evidence" value="ECO:0007669"/>
    <property type="project" value="UniProtKB-SubCell"/>
</dbReference>
<evidence type="ECO:0000256" key="3">
    <source>
        <dbReference type="ARBA" id="ARBA00023163"/>
    </source>
</evidence>
<reference evidence="7 8" key="2">
    <citation type="journal article" date="2014" name="J. Gen. Appl. Microbiol.">
        <title>The early diverging ascomycetous budding yeast Saitoella complicata has three histone deacetylases belonging to the Clr6, Hos2, and Rpd3 lineages.</title>
        <authorList>
            <person name="Nishida H."/>
            <person name="Matsumoto T."/>
            <person name="Kondo S."/>
            <person name="Hamamoto M."/>
            <person name="Yoshikawa H."/>
        </authorList>
    </citation>
    <scope>NUCLEOTIDE SEQUENCE [LARGE SCALE GENOMIC DNA]</scope>
    <source>
        <strain evidence="7 8">NRRL Y-17804</strain>
    </source>
</reference>
<keyword evidence="3" id="KW-0804">Transcription</keyword>
<dbReference type="AlphaFoldDB" id="A0A0E9NQU9"/>
<dbReference type="Pfam" id="PF03366">
    <property type="entry name" value="YEATS"/>
    <property type="match status" value="1"/>
</dbReference>
<dbReference type="EMBL" id="BACD03000061">
    <property type="protein sequence ID" value="GAO52173.1"/>
    <property type="molecule type" value="Genomic_DNA"/>
</dbReference>
<comment type="caution">
    <text evidence="7">The sequence shown here is derived from an EMBL/GenBank/DDBJ whole genome shotgun (WGS) entry which is preliminary data.</text>
</comment>
<organism evidence="7 8">
    <name type="scientific">Saitoella complicata (strain BCRC 22490 / CBS 7301 / JCM 7358 / NBRC 10748 / NRRL Y-17804)</name>
    <dbReference type="NCBI Taxonomy" id="698492"/>
    <lineage>
        <taxon>Eukaryota</taxon>
        <taxon>Fungi</taxon>
        <taxon>Dikarya</taxon>
        <taxon>Ascomycota</taxon>
        <taxon>Taphrinomycotina</taxon>
        <taxon>Taphrinomycotina incertae sedis</taxon>
        <taxon>Saitoella</taxon>
    </lineage>
</organism>
<comment type="subcellular location">
    <subcellularLocation>
        <location evidence="5">Nucleus</location>
    </subcellularLocation>
</comment>
<keyword evidence="2" id="KW-0805">Transcription regulation</keyword>
<dbReference type="STRING" id="698492.A0A0E9NQU9"/>
<dbReference type="GO" id="GO:0006355">
    <property type="term" value="P:regulation of DNA-templated transcription"/>
    <property type="evidence" value="ECO:0007669"/>
    <property type="project" value="InterPro"/>
</dbReference>
<dbReference type="Proteomes" id="UP000033140">
    <property type="component" value="Unassembled WGS sequence"/>
</dbReference>
<evidence type="ECO:0000259" key="6">
    <source>
        <dbReference type="PROSITE" id="PS51037"/>
    </source>
</evidence>
<dbReference type="PANTHER" id="PTHR47573">
    <property type="entry name" value="PROTEIN AF-9 HOMOLOG"/>
    <property type="match status" value="1"/>
</dbReference>
<dbReference type="InterPro" id="IPR038704">
    <property type="entry name" value="YEAST_sf"/>
</dbReference>
<dbReference type="GO" id="GO:0000785">
    <property type="term" value="C:chromatin"/>
    <property type="evidence" value="ECO:0007669"/>
    <property type="project" value="UniProtKB-ARBA"/>
</dbReference>
<dbReference type="PROSITE" id="PS51037">
    <property type="entry name" value="YEATS"/>
    <property type="match status" value="1"/>
</dbReference>
<sequence length="392" mass="43604">MTDANETLLTHAIRKRDVHLDLESKASHTPIHICQQPQSPSLWVMNSRLVLLDHRLTVLLTFLGEQHTLVPLLLLLLTHTARLRLVLDCIATRASDGAGIVVGCVESVVGWNGVRRVLSSTVNTTPSDLARQRVKQSSENFRHYLPTVAILCALLFSPALVSPTRLQGVSIMRPIVYGNTATLLNKDQPHPTASPDHTHEWTISVQGVNGEDISYFVKKVMFKLHDTYANSMRTVESPPFAVTETGWGEFDIAIKVFFVPDPSAAVATEGKPLQVYHHLKLHPYGPDAERIKAEGLPVSSWSYDEVIFNEPTEAMWDVLKQGTVNLPLRKPIGQPGMPLVGSDGLGVFSRETEQEECDRLQAALMKVSEMTRQQKNAILEMERAVKREMEAS</sequence>